<evidence type="ECO:0000313" key="4">
    <source>
        <dbReference type="Proteomes" id="UP000789508"/>
    </source>
</evidence>
<dbReference type="InterPro" id="IPR029063">
    <property type="entry name" value="SAM-dependent_MTases_sf"/>
</dbReference>
<dbReference type="Gene3D" id="3.40.50.150">
    <property type="entry name" value="Vaccinia Virus protein VP39"/>
    <property type="match status" value="1"/>
</dbReference>
<organism evidence="3 4">
    <name type="scientific">Ambispora leptoticha</name>
    <dbReference type="NCBI Taxonomy" id="144679"/>
    <lineage>
        <taxon>Eukaryota</taxon>
        <taxon>Fungi</taxon>
        <taxon>Fungi incertae sedis</taxon>
        <taxon>Mucoromycota</taxon>
        <taxon>Glomeromycotina</taxon>
        <taxon>Glomeromycetes</taxon>
        <taxon>Archaeosporales</taxon>
        <taxon>Ambisporaceae</taxon>
        <taxon>Ambispora</taxon>
    </lineage>
</organism>
<evidence type="ECO:0000259" key="2">
    <source>
        <dbReference type="Pfam" id="PF13649"/>
    </source>
</evidence>
<feature type="domain" description="Methyltransferase" evidence="2">
    <location>
        <begin position="105"/>
        <end position="196"/>
    </location>
</feature>
<reference evidence="3" key="1">
    <citation type="submission" date="2021-06" db="EMBL/GenBank/DDBJ databases">
        <authorList>
            <person name="Kallberg Y."/>
            <person name="Tangrot J."/>
            <person name="Rosling A."/>
        </authorList>
    </citation>
    <scope>NUCLEOTIDE SEQUENCE</scope>
    <source>
        <strain evidence="3">FL130A</strain>
    </source>
</reference>
<accession>A0A9N9BC25</accession>
<name>A0A9N9BC25_9GLOM</name>
<dbReference type="PANTHER" id="PTHR43591:SF24">
    <property type="entry name" value="2-METHOXY-6-POLYPRENYL-1,4-BENZOQUINOL METHYLASE, MITOCHONDRIAL"/>
    <property type="match status" value="1"/>
</dbReference>
<feature type="region of interest" description="Disordered" evidence="1">
    <location>
        <begin position="1"/>
        <end position="38"/>
    </location>
</feature>
<dbReference type="CDD" id="cd02440">
    <property type="entry name" value="AdoMet_MTases"/>
    <property type="match status" value="1"/>
</dbReference>
<dbReference type="EMBL" id="CAJVPS010002125">
    <property type="protein sequence ID" value="CAG8560676.1"/>
    <property type="molecule type" value="Genomic_DNA"/>
</dbReference>
<dbReference type="Proteomes" id="UP000789508">
    <property type="component" value="Unassembled WGS sequence"/>
</dbReference>
<dbReference type="Pfam" id="PF13649">
    <property type="entry name" value="Methyltransf_25"/>
    <property type="match status" value="1"/>
</dbReference>
<dbReference type="PANTHER" id="PTHR43591">
    <property type="entry name" value="METHYLTRANSFERASE"/>
    <property type="match status" value="1"/>
</dbReference>
<protein>
    <submittedName>
        <fullName evidence="3">9005_t:CDS:1</fullName>
    </submittedName>
</protein>
<keyword evidence="4" id="KW-1185">Reference proteome</keyword>
<sequence>MGSKSSRSFFSKSRSSKTSTKASLTRTDSEIMPDLDGIPRPPNNALEFKYIGGRRFYDEKVSSYVLPTDIDEVDRIQQQHFALKHICHGNHIAPIDKLIRPGSKILDVGCGPGQWSLEVAQEFPEAQVYGIDINSNFPSEIKPINCEFVLGDVENPLPWEDNYFDYVFMRYMFGAIKVKSWPPLLQEINRVLKPGGIIENHEVDGIARNAGPKLLHIMHNVRNEMSERDLDISLATRLPDLIFESGFKNVHNTCVSVATGRWGNKIGEIWAANILELYQSMRPWLAAKAGYTDQEFDTVMDFICNKEIEKHQTYYNHHVVWAQK</sequence>
<dbReference type="AlphaFoldDB" id="A0A9N9BC25"/>
<dbReference type="GO" id="GO:0008168">
    <property type="term" value="F:methyltransferase activity"/>
    <property type="evidence" value="ECO:0007669"/>
    <property type="project" value="TreeGrafter"/>
</dbReference>
<gene>
    <name evidence="3" type="ORF">ALEPTO_LOCUS6336</name>
</gene>
<dbReference type="SUPFAM" id="SSF53335">
    <property type="entry name" value="S-adenosyl-L-methionine-dependent methyltransferases"/>
    <property type="match status" value="1"/>
</dbReference>
<proteinExistence type="predicted"/>
<evidence type="ECO:0000313" key="3">
    <source>
        <dbReference type="EMBL" id="CAG8560676.1"/>
    </source>
</evidence>
<feature type="compositionally biased region" description="Low complexity" evidence="1">
    <location>
        <begin position="1"/>
        <end position="21"/>
    </location>
</feature>
<dbReference type="OrthoDB" id="2013972at2759"/>
<comment type="caution">
    <text evidence="3">The sequence shown here is derived from an EMBL/GenBank/DDBJ whole genome shotgun (WGS) entry which is preliminary data.</text>
</comment>
<dbReference type="InterPro" id="IPR041698">
    <property type="entry name" value="Methyltransf_25"/>
</dbReference>
<evidence type="ECO:0000256" key="1">
    <source>
        <dbReference type="SAM" id="MobiDB-lite"/>
    </source>
</evidence>